<accession>A0ABR3AHY4</accession>
<feature type="compositionally biased region" description="Low complexity" evidence="2">
    <location>
        <begin position="225"/>
        <end position="234"/>
    </location>
</feature>
<feature type="domain" description="Rap-GAP" evidence="3">
    <location>
        <begin position="1170"/>
        <end position="1408"/>
    </location>
</feature>
<proteinExistence type="predicted"/>
<dbReference type="EMBL" id="JBBXMP010000001">
    <property type="protein sequence ID" value="KAL0072549.1"/>
    <property type="molecule type" value="Genomic_DNA"/>
</dbReference>
<keyword evidence="5" id="KW-1185">Reference proteome</keyword>
<feature type="region of interest" description="Disordered" evidence="2">
    <location>
        <begin position="1"/>
        <end position="21"/>
    </location>
</feature>
<name>A0ABR3AHY4_9AGAR</name>
<dbReference type="Pfam" id="PF02145">
    <property type="entry name" value="Rap_GAP"/>
    <property type="match status" value="1"/>
</dbReference>
<feature type="region of interest" description="Disordered" evidence="2">
    <location>
        <begin position="509"/>
        <end position="597"/>
    </location>
</feature>
<feature type="region of interest" description="Disordered" evidence="2">
    <location>
        <begin position="280"/>
        <end position="336"/>
    </location>
</feature>
<gene>
    <name evidence="4" type="primary">TSC2_2</name>
    <name evidence="4" type="ORF">AAF712_000312</name>
</gene>
<dbReference type="Gene3D" id="1.25.10.10">
    <property type="entry name" value="Leucine-rich Repeat Variant"/>
    <property type="match status" value="1"/>
</dbReference>
<evidence type="ECO:0000256" key="2">
    <source>
        <dbReference type="SAM" id="MobiDB-lite"/>
    </source>
</evidence>
<comment type="caution">
    <text evidence="4">The sequence shown here is derived from an EMBL/GenBank/DDBJ whole genome shotgun (WGS) entry which is preliminary data.</text>
</comment>
<feature type="compositionally biased region" description="Low complexity" evidence="2">
    <location>
        <begin position="533"/>
        <end position="544"/>
    </location>
</feature>
<feature type="compositionally biased region" description="Basic and acidic residues" evidence="2">
    <location>
        <begin position="563"/>
        <end position="578"/>
    </location>
</feature>
<dbReference type="Pfam" id="PF03542">
    <property type="entry name" value="Tuberin"/>
    <property type="match status" value="1"/>
</dbReference>
<feature type="region of interest" description="Disordered" evidence="2">
    <location>
        <begin position="456"/>
        <end position="481"/>
    </location>
</feature>
<dbReference type="InterPro" id="IPR000331">
    <property type="entry name" value="Rap/Ran_GAP_dom"/>
</dbReference>
<protein>
    <submittedName>
        <fullName evidence="4">Tuberous sclerosis 2-like protein</fullName>
    </submittedName>
</protein>
<dbReference type="SUPFAM" id="SSF111347">
    <property type="entry name" value="Rap/Ran-GAP"/>
    <property type="match status" value="1"/>
</dbReference>
<reference evidence="4 5" key="1">
    <citation type="submission" date="2024-05" db="EMBL/GenBank/DDBJ databases">
        <title>A draft genome resource for the thread blight pathogen Marasmius tenuissimus strain MS-2.</title>
        <authorList>
            <person name="Yulfo-Soto G.E."/>
            <person name="Baruah I.K."/>
            <person name="Amoako-Attah I."/>
            <person name="Bukari Y."/>
            <person name="Meinhardt L.W."/>
            <person name="Bailey B.A."/>
            <person name="Cohen S.P."/>
        </authorList>
    </citation>
    <scope>NUCLEOTIDE SEQUENCE [LARGE SCALE GENOMIC DNA]</scope>
    <source>
        <strain evidence="4 5">MS-2</strain>
    </source>
</reference>
<feature type="compositionally biased region" description="Low complexity" evidence="2">
    <location>
        <begin position="280"/>
        <end position="289"/>
    </location>
</feature>
<dbReference type="InterPro" id="IPR011989">
    <property type="entry name" value="ARM-like"/>
</dbReference>
<organism evidence="4 5">
    <name type="scientific">Marasmius tenuissimus</name>
    <dbReference type="NCBI Taxonomy" id="585030"/>
    <lineage>
        <taxon>Eukaryota</taxon>
        <taxon>Fungi</taxon>
        <taxon>Dikarya</taxon>
        <taxon>Basidiomycota</taxon>
        <taxon>Agaricomycotina</taxon>
        <taxon>Agaricomycetes</taxon>
        <taxon>Agaricomycetidae</taxon>
        <taxon>Agaricales</taxon>
        <taxon>Marasmiineae</taxon>
        <taxon>Marasmiaceae</taxon>
        <taxon>Marasmius</taxon>
    </lineage>
</organism>
<keyword evidence="1" id="KW-0343">GTPase activation</keyword>
<dbReference type="PROSITE" id="PS50085">
    <property type="entry name" value="RAPGAP"/>
    <property type="match status" value="1"/>
</dbReference>
<dbReference type="InterPro" id="IPR016024">
    <property type="entry name" value="ARM-type_fold"/>
</dbReference>
<feature type="region of interest" description="Disordered" evidence="2">
    <location>
        <begin position="984"/>
        <end position="1009"/>
    </location>
</feature>
<dbReference type="InterPro" id="IPR035974">
    <property type="entry name" value="Rap/Ran-GAP_sf"/>
</dbReference>
<dbReference type="SUPFAM" id="SSF48371">
    <property type="entry name" value="ARM repeat"/>
    <property type="match status" value="1"/>
</dbReference>
<evidence type="ECO:0000313" key="4">
    <source>
        <dbReference type="EMBL" id="KAL0072549.1"/>
    </source>
</evidence>
<feature type="compositionally biased region" description="Acidic residues" evidence="2">
    <location>
        <begin position="203"/>
        <end position="214"/>
    </location>
</feature>
<dbReference type="Gene3D" id="3.40.50.11210">
    <property type="entry name" value="Rap/Ran-GAP"/>
    <property type="match status" value="1"/>
</dbReference>
<feature type="region of interest" description="Disordered" evidence="2">
    <location>
        <begin position="1405"/>
        <end position="1447"/>
    </location>
</feature>
<evidence type="ECO:0000313" key="5">
    <source>
        <dbReference type="Proteomes" id="UP001437256"/>
    </source>
</evidence>
<sequence>MPSNSPHSTSGSPTATTTPLNPPLTTILLDLASSQHLSDNDTARLVLLMKSHGELDGTTRWPAIFSLFTTPSASRTLTRTKKAVMQGLKEIYDGVKDMPLYRRRLGVMVLKLLSGEEDPSSVQQEGPDSVAQGRAPIALATEPTLWKILEEEVILRCAEAVARDVPDLEVDESGVDEEDSGIDYFVDVIISAASQPTPSSSDVSEEVTEDSALADDEHPANHPDPGAATPTPATLSLSRVHSRQPGHHDEPETSQNPITTTSSSQIPSVISLLSSLSGSVSETTLSGGLRRNRSASTSMSAVSIRGVAIDPPPGESPHLPRVPVSPPEEEPEPQNPTLPTNLIAVRTLIGIFIQVGFSPGYGYYDSDDEKSRSSSIPITFKTLRDIHSAFISILGHGSSQTSTRVRLAVLQLYVRLRADRDHRLYLSPNPDRDGNGQVQVLAGLIGRVGVPLGVPKYPSSQSVGHAKDDHGSGGGEEEREVDVLSGVEHSISQREADAVSELRRARARDVVRGRRGARWGNSGSGSGSGGGRTRTASTSPSRSPSRSRLRRATTTAGSLALNREVRESAAQREWREHPPPLQQSSSTRQKGKEREREPEVLLWNCPERLDFLDGAKGLSGLLKTYDPNSPEDQTVPVFPISQYLTVILELLSPPIGSAENLATASPKSNWELLSYLLVHLPTQLSNKHLFCGPLSRQLTSRILTCLCSGISTGQLGMAELQARPSADRSEPPFYPETLKSRDAHSLAYSTLSVLISYKSSFELKHRHVLVETLLGGLSSTKPHTITSCLHALSLCAYELQSSLTRYLKEILEKLSQIMSTGELGSAGVAVHILAFLSIVGGSGERLTGNFTEREFKLIFGVALKYLQGHNQMIRGEKGSDLPTNARSGSPSGTNISWALSQHVRILSYHLVYTWFLALRLPDRPKHVRYITHQLLLANEGNEQVDDPTEVAFDWLARFTFSTADPRPAGSSALADVTMRSPPSAALNEGDIVEDGKPSGGRSDTPATTTKTWLQGNSVITMRTLPKNGWVEIVCRRPSGYTKILGRLENVPMVGVGEVDPNWVDIPAVVLMDKDVNERKAGRPDVGYEESVTPREDLATVIPESGQEEDESLRPDPITGYVWSKTAPSQRRKEVSIDPAFLALQLSPYPVHLAAGNVRMLVDPSQASRFCTSVDRIPVIDTHKVGILYVAPGQTTEQEILKNSHGSPAYTRFLEGLGRLINLRGQIDVYAGGLDPDEDGEYAYAWWDDIYQILYHTATLMPTHAHDEQCVFKKRHIGNDFVRIVWNDSGLPYRFDTLQTQFQFVNIVIEPHSLGAIAAFSNNLHENEYFKVTVQRAEGMMEFTPVGEFKLISADNLAGLVRQLSLLSDWFAFVFAKTERDTVRQDVRTNWAERLAAIRRLRKQAESKAAEGSGSTPASNGDEPSARNGDVRDPILAQESFRDFTTAF</sequence>
<dbReference type="PANTHER" id="PTHR10063">
    <property type="entry name" value="TUBERIN"/>
    <property type="match status" value="1"/>
</dbReference>
<dbReference type="Proteomes" id="UP001437256">
    <property type="component" value="Unassembled WGS sequence"/>
</dbReference>
<dbReference type="PANTHER" id="PTHR10063:SF0">
    <property type="entry name" value="TUBERIN"/>
    <property type="match status" value="1"/>
</dbReference>
<evidence type="ECO:0000259" key="3">
    <source>
        <dbReference type="PROSITE" id="PS50085"/>
    </source>
</evidence>
<feature type="compositionally biased region" description="Gly residues" evidence="2">
    <location>
        <begin position="522"/>
        <end position="532"/>
    </location>
</feature>
<evidence type="ECO:0000256" key="1">
    <source>
        <dbReference type="ARBA" id="ARBA00022468"/>
    </source>
</evidence>
<dbReference type="InterPro" id="IPR027107">
    <property type="entry name" value="Tuberin/Ral-act_asu"/>
</dbReference>
<feature type="region of interest" description="Disordered" evidence="2">
    <location>
        <begin position="195"/>
        <end position="265"/>
    </location>
</feature>
<feature type="compositionally biased region" description="Low complexity" evidence="2">
    <location>
        <begin position="253"/>
        <end position="265"/>
    </location>
</feature>
<dbReference type="InterPro" id="IPR018515">
    <property type="entry name" value="Tuberin-type_domain"/>
</dbReference>